<keyword evidence="7" id="KW-1185">Reference proteome</keyword>
<gene>
    <name evidence="6" type="ORF">FDF74_10330</name>
</gene>
<comment type="subcellular location">
    <subcellularLocation>
        <location evidence="5">Cell membrane</location>
        <topology evidence="5">Multi-pass membrane protein</topology>
    </subcellularLocation>
    <subcellularLocation>
        <location evidence="1">Membrane</location>
        <topology evidence="1">Multi-pass membrane protein</topology>
    </subcellularLocation>
</comment>
<keyword evidence="5" id="KW-1003">Cell membrane</keyword>
<feature type="transmembrane region" description="Helical" evidence="5">
    <location>
        <begin position="105"/>
        <end position="124"/>
    </location>
</feature>
<organism evidence="6 7">
    <name type="scientific">Clostridium niameyense</name>
    <dbReference type="NCBI Taxonomy" id="1622073"/>
    <lineage>
        <taxon>Bacteria</taxon>
        <taxon>Bacillati</taxon>
        <taxon>Bacillota</taxon>
        <taxon>Clostridia</taxon>
        <taxon>Eubacteriales</taxon>
        <taxon>Clostridiaceae</taxon>
        <taxon>Clostridium</taxon>
    </lineage>
</organism>
<feature type="transmembrane region" description="Helical" evidence="5">
    <location>
        <begin position="78"/>
        <end position="98"/>
    </location>
</feature>
<proteinExistence type="inferred from homology"/>
<keyword evidence="3 5" id="KW-1133">Transmembrane helix</keyword>
<dbReference type="OrthoDB" id="357960at2"/>
<keyword evidence="4 5" id="KW-0472">Membrane</keyword>
<evidence type="ECO:0000256" key="4">
    <source>
        <dbReference type="ARBA" id="ARBA00023136"/>
    </source>
</evidence>
<dbReference type="InterPro" id="IPR002781">
    <property type="entry name" value="TM_pro_TauE-like"/>
</dbReference>
<evidence type="ECO:0000256" key="3">
    <source>
        <dbReference type="ARBA" id="ARBA00022989"/>
    </source>
</evidence>
<evidence type="ECO:0000256" key="1">
    <source>
        <dbReference type="ARBA" id="ARBA00004141"/>
    </source>
</evidence>
<dbReference type="GO" id="GO:0005886">
    <property type="term" value="C:plasma membrane"/>
    <property type="evidence" value="ECO:0007669"/>
    <property type="project" value="UniProtKB-SubCell"/>
</dbReference>
<feature type="transmembrane region" description="Helical" evidence="5">
    <location>
        <begin position="168"/>
        <end position="199"/>
    </location>
</feature>
<accession>A0A6M0RCQ5</accession>
<keyword evidence="2 5" id="KW-0812">Transmembrane</keyword>
<feature type="transmembrane region" description="Helical" evidence="5">
    <location>
        <begin position="235"/>
        <end position="255"/>
    </location>
</feature>
<feature type="transmembrane region" description="Helical" evidence="5">
    <location>
        <begin position="37"/>
        <end position="58"/>
    </location>
</feature>
<evidence type="ECO:0000313" key="7">
    <source>
        <dbReference type="Proteomes" id="UP000473885"/>
    </source>
</evidence>
<evidence type="ECO:0000256" key="5">
    <source>
        <dbReference type="RuleBase" id="RU363041"/>
    </source>
</evidence>
<feature type="transmembrane region" description="Helical" evidence="5">
    <location>
        <begin position="6"/>
        <end position="25"/>
    </location>
</feature>
<dbReference type="RefSeq" id="WP_050608419.1">
    <property type="nucleotide sequence ID" value="NZ_CABKUB010000006.1"/>
</dbReference>
<comment type="similarity">
    <text evidence="5">Belongs to the 4-toluene sulfonate uptake permease (TSUP) (TC 2.A.102) family.</text>
</comment>
<dbReference type="Pfam" id="PF01925">
    <property type="entry name" value="TauE"/>
    <property type="match status" value="2"/>
</dbReference>
<feature type="transmembrane region" description="Helical" evidence="5">
    <location>
        <begin position="261"/>
        <end position="278"/>
    </location>
</feature>
<dbReference type="PANTHER" id="PTHR43483:SF3">
    <property type="entry name" value="MEMBRANE TRANSPORTER PROTEIN HI_0806-RELATED"/>
    <property type="match status" value="1"/>
</dbReference>
<sequence length="292" mass="31119">MVTAIWVALIILAIWFGFVLFRDFIKNKDNLENVSWVKTAVIGFIVNFFDVLGIGAFAPQTALLKLTKQTEDRILPGTLNAANTIPVLIEAIIFIKIIEVGSVTLIAMLLAAAIGAVIGAGIVSKLPEKVIQITMGVALLITAYFMLAGQLHWMPGGGDAIALTGSKLIIAVVVNFILGALMTAGIGLYAPCMALVYMLGMSPKVAFPIMMGSCAFLMPPASVKFVKEGAYNRKASVSMCIAGTVGVLIAAFLVKSLPMDILRWLVIAVVIYTSLVMLKSAVKNKKTENLVA</sequence>
<name>A0A6M0RCQ5_9CLOT</name>
<dbReference type="Proteomes" id="UP000473885">
    <property type="component" value="Unassembled WGS sequence"/>
</dbReference>
<dbReference type="AlphaFoldDB" id="A0A6M0RCQ5"/>
<comment type="caution">
    <text evidence="6">The sequence shown here is derived from an EMBL/GenBank/DDBJ whole genome shotgun (WGS) entry which is preliminary data.</text>
</comment>
<dbReference type="EMBL" id="SXDP01000009">
    <property type="protein sequence ID" value="NEZ47587.1"/>
    <property type="molecule type" value="Genomic_DNA"/>
</dbReference>
<feature type="transmembrane region" description="Helical" evidence="5">
    <location>
        <begin position="130"/>
        <end position="147"/>
    </location>
</feature>
<reference evidence="6 7" key="1">
    <citation type="submission" date="2019-04" db="EMBL/GenBank/DDBJ databases">
        <title>Genome sequencing of Clostridium botulinum Groups I-IV and Clostridium butyricum.</title>
        <authorList>
            <person name="Brunt J."/>
            <person name="Van Vliet A.H.M."/>
            <person name="Stringer S.C."/>
            <person name="Carter A.T."/>
            <person name="Peck M.W."/>
        </authorList>
    </citation>
    <scope>NUCLEOTIDE SEQUENCE [LARGE SCALE GENOMIC DNA]</scope>
    <source>
        <strain evidence="6 7">IFR 18/094</strain>
    </source>
</reference>
<dbReference type="PANTHER" id="PTHR43483">
    <property type="entry name" value="MEMBRANE TRANSPORTER PROTEIN HI_0806-RELATED"/>
    <property type="match status" value="1"/>
</dbReference>
<feature type="transmembrane region" description="Helical" evidence="5">
    <location>
        <begin position="205"/>
        <end position="223"/>
    </location>
</feature>
<evidence type="ECO:0000256" key="2">
    <source>
        <dbReference type="ARBA" id="ARBA00022692"/>
    </source>
</evidence>
<evidence type="ECO:0000313" key="6">
    <source>
        <dbReference type="EMBL" id="NEZ47587.1"/>
    </source>
</evidence>
<protein>
    <recommendedName>
        <fullName evidence="5">Probable membrane transporter protein</fullName>
    </recommendedName>
</protein>